<dbReference type="Proteomes" id="UP000193870">
    <property type="component" value="Unassembled WGS sequence"/>
</dbReference>
<dbReference type="RefSeq" id="WP_085853157.1">
    <property type="nucleotide sequence ID" value="NZ_FOPF01000002.1"/>
</dbReference>
<dbReference type="OrthoDB" id="8453560at2"/>
<name>A0A1Y5S2V5_9RHOB</name>
<feature type="region of interest" description="Disordered" evidence="1">
    <location>
        <begin position="146"/>
        <end position="176"/>
    </location>
</feature>
<sequence>MEHDWSVFATHWKSSRGASCNAEDLANAEQRQDQAEGLVVNATEALGDGRTVVIAGDLNIQAPGRHLRVGSDPAEDCQPEGICDGFCGAGVKDGYDDSIAALLGLGENARLLSAELPHTYVRQFYPGRAIDHLLVAGPRAEAFGEATTPKVAGTSYRGSDRRPVIAKPDPGSEPRQ</sequence>
<gene>
    <name evidence="2" type="ORF">PAM7066_01147</name>
</gene>
<evidence type="ECO:0008006" key="4">
    <source>
        <dbReference type="Google" id="ProtNLM"/>
    </source>
</evidence>
<proteinExistence type="predicted"/>
<evidence type="ECO:0000256" key="1">
    <source>
        <dbReference type="SAM" id="MobiDB-lite"/>
    </source>
</evidence>
<protein>
    <recommendedName>
        <fullName evidence="4">Endonuclease/Exonuclease/phosphatase family protein</fullName>
    </recommendedName>
</protein>
<evidence type="ECO:0000313" key="3">
    <source>
        <dbReference type="Proteomes" id="UP000193870"/>
    </source>
</evidence>
<dbReference type="AlphaFoldDB" id="A0A1Y5S2V5"/>
<reference evidence="2 3" key="1">
    <citation type="submission" date="2017-03" db="EMBL/GenBank/DDBJ databases">
        <authorList>
            <person name="Afonso C.L."/>
            <person name="Miller P.J."/>
            <person name="Scott M.A."/>
            <person name="Spackman E."/>
            <person name="Goraichik I."/>
            <person name="Dimitrov K.M."/>
            <person name="Suarez D.L."/>
            <person name="Swayne D.E."/>
        </authorList>
    </citation>
    <scope>NUCLEOTIDE SEQUENCE [LARGE SCALE GENOMIC DNA]</scope>
    <source>
        <strain evidence="2 3">CECT 7066</strain>
    </source>
</reference>
<organism evidence="2 3">
    <name type="scientific">Palleronia marisminoris</name>
    <dbReference type="NCBI Taxonomy" id="315423"/>
    <lineage>
        <taxon>Bacteria</taxon>
        <taxon>Pseudomonadati</taxon>
        <taxon>Pseudomonadota</taxon>
        <taxon>Alphaproteobacteria</taxon>
        <taxon>Rhodobacterales</taxon>
        <taxon>Roseobacteraceae</taxon>
        <taxon>Palleronia</taxon>
    </lineage>
</organism>
<dbReference type="SUPFAM" id="SSF56219">
    <property type="entry name" value="DNase I-like"/>
    <property type="match status" value="1"/>
</dbReference>
<accession>A0A1Y5S2V5</accession>
<evidence type="ECO:0000313" key="2">
    <source>
        <dbReference type="EMBL" id="SLN28737.1"/>
    </source>
</evidence>
<keyword evidence="3" id="KW-1185">Reference proteome</keyword>
<dbReference type="EMBL" id="FWFV01000002">
    <property type="protein sequence ID" value="SLN28737.1"/>
    <property type="molecule type" value="Genomic_DNA"/>
</dbReference>
<dbReference type="Gene3D" id="3.60.10.10">
    <property type="entry name" value="Endonuclease/exonuclease/phosphatase"/>
    <property type="match status" value="1"/>
</dbReference>
<dbReference type="InterPro" id="IPR036691">
    <property type="entry name" value="Endo/exonu/phosph_ase_sf"/>
</dbReference>